<feature type="signal peptide" evidence="1">
    <location>
        <begin position="1"/>
        <end position="21"/>
    </location>
</feature>
<reference evidence="3" key="1">
    <citation type="journal article" date="2019" name="Int. J. Syst. Evol. Microbiol.">
        <title>The Global Catalogue of Microorganisms (GCM) 10K type strain sequencing project: providing services to taxonomists for standard genome sequencing and annotation.</title>
        <authorList>
            <consortium name="The Broad Institute Genomics Platform"/>
            <consortium name="The Broad Institute Genome Sequencing Center for Infectious Disease"/>
            <person name="Wu L."/>
            <person name="Ma J."/>
        </authorList>
    </citation>
    <scope>NUCLEOTIDE SEQUENCE [LARGE SCALE GENOMIC DNA]</scope>
    <source>
        <strain evidence="3">CGMCC 1.16855</strain>
    </source>
</reference>
<evidence type="ECO:0000313" key="2">
    <source>
        <dbReference type="EMBL" id="MFC2999334.1"/>
    </source>
</evidence>
<comment type="caution">
    <text evidence="2">The sequence shown here is derived from an EMBL/GenBank/DDBJ whole genome shotgun (WGS) entry which is preliminary data.</text>
</comment>
<gene>
    <name evidence="2" type="ORF">ACFOD3_05470</name>
</gene>
<dbReference type="EMBL" id="JBHRSB010000001">
    <property type="protein sequence ID" value="MFC2999334.1"/>
    <property type="molecule type" value="Genomic_DNA"/>
</dbReference>
<dbReference type="Proteomes" id="UP001595420">
    <property type="component" value="Unassembled WGS sequence"/>
</dbReference>
<evidence type="ECO:0000256" key="1">
    <source>
        <dbReference type="SAM" id="SignalP"/>
    </source>
</evidence>
<sequence>MTARRAFATLLLATTALTAQAAELPVRGVTLSSAGLAQIERAGPVAAADPALTFRVPLADVDDILRSLVVADPAGRVEGLRLPAQDLAAEAFRGLPARPEDFASRATLLNALRGQRVAVGETEGRIAEASESKDGLRLTLLSATGLRSIELREAQEVRLLDEALAARLARAAEALAETRSADTRQLSVALRAGAAAGREVSLTYVAGAPLWKPSWRLAVPEFGAAGEARLMGWAVVENHTGSDWDGIRLSLVSSEAAAFRQALYSPVLLPRPELPILGSGQVEVRADTGGRPVPPPPPVAQAPFAPPGAMARMAAPAPVMEAAPAAAEATAAASLGRVAFTLADPVTIRSGQTANVPFLDARLPAERVWWVQGLGGRHPLQAVRLRNTTPHALPGGLATVYGSGGAESGGFLGDAELRGLPTGESRILAFARDQGVQYSVAQRGTSVPIAVALRRGAVQVTQQLVHTVTLAVDPGTARGTLVLDLPARRGETPRFTPVAEGDFGQRVEARLEGSPTNLEWAWQRETTQQIPLWDTALAEPLPPAWRDLSLDRDIARLPGGTDRLEALRTLLERLPATAPGRAELAALVEDFGAARRALDTFRTAARAHAADEAALARARRAYEDRTGPEREAARTALNAASLAAGRSGAEADRAWTAWRGLAQRVVTRGGG</sequence>
<keyword evidence="3" id="KW-1185">Reference proteome</keyword>
<keyword evidence="1" id="KW-0732">Signal</keyword>
<name>A0ABV7BRK4_9PROT</name>
<proteinExistence type="predicted"/>
<protein>
    <submittedName>
        <fullName evidence="2">DUF4139 domain-containing protein</fullName>
    </submittedName>
</protein>
<organism evidence="2 3">
    <name type="scientific">Falsiroseomonas tokyonensis</name>
    <dbReference type="NCBI Taxonomy" id="430521"/>
    <lineage>
        <taxon>Bacteria</taxon>
        <taxon>Pseudomonadati</taxon>
        <taxon>Pseudomonadota</taxon>
        <taxon>Alphaproteobacteria</taxon>
        <taxon>Acetobacterales</taxon>
        <taxon>Roseomonadaceae</taxon>
        <taxon>Falsiroseomonas</taxon>
    </lineage>
</organism>
<accession>A0ABV7BRK4</accession>
<evidence type="ECO:0000313" key="3">
    <source>
        <dbReference type="Proteomes" id="UP001595420"/>
    </source>
</evidence>
<feature type="chain" id="PRO_5046988270" evidence="1">
    <location>
        <begin position="22"/>
        <end position="671"/>
    </location>
</feature>
<dbReference type="RefSeq" id="WP_216835238.1">
    <property type="nucleotide sequence ID" value="NZ_JAFNJS010000001.1"/>
</dbReference>